<dbReference type="Pfam" id="PF12755">
    <property type="entry name" value="Vac14_Fab1_bd"/>
    <property type="match status" value="1"/>
</dbReference>
<feature type="repeat" description="HEAT" evidence="5">
    <location>
        <begin position="90"/>
        <end position="126"/>
    </location>
</feature>
<evidence type="ECO:0000256" key="2">
    <source>
        <dbReference type="ARBA" id="ARBA00010225"/>
    </source>
</evidence>
<comment type="subcellular location">
    <subcellularLocation>
        <location evidence="1">Endomembrane system</location>
    </subcellularLocation>
</comment>
<evidence type="ECO:0000313" key="10">
    <source>
        <dbReference type="Proteomes" id="UP001194696"/>
    </source>
</evidence>
<name>A0ABQ7JXW2_9FUNG</name>
<keyword evidence="10" id="KW-1185">Reference proteome</keyword>
<feature type="domain" description="Vacuolar protein 14 C-terminal Fig4-binding" evidence="8">
    <location>
        <begin position="618"/>
        <end position="796"/>
    </location>
</feature>
<dbReference type="PANTHER" id="PTHR16023">
    <property type="entry name" value="TAX1 BINDING PROTEIN-RELATED"/>
    <property type="match status" value="1"/>
</dbReference>
<proteinExistence type="inferred from homology"/>
<dbReference type="SUPFAM" id="SSF48371">
    <property type="entry name" value="ARM repeat"/>
    <property type="match status" value="1"/>
</dbReference>
<sequence>MADYILSAGVSRGLSDKLYDKRKGAALEVERVIREYVIAHDAAKIKLTIQALVSDFVYSVSANARNGGLIGLAATSISLGPGVSAYLESIVPPVLMCFADQDSRVRYYACESMYNIAKVARGSILRYFNELFDAMSKLYADSELSVKNGAELLDRLVKDIVHEQSIAYSGPIIHIDDRDPQQLALDQQLALSQRPDNQFSLPRFIPLLAERVYSKNSWTRNYLVTWIAVLDSIPDLELVSFLPDFLDGLLYFLNDPNPDVRTLTQKLLDDFLNEIRDVAELQQQQQRESLQARLRQLQLAESQQRAGQRDSFDGSIVSGATLAGGRDFDMLESESSGQGKGSWVPGQGVNINYAKIVKILKPHLTSSDEDIQETALRWINEFMSLAKEVMIQFTPSLIPAVLPCLAHSVDSIRTIANETNLSLYRLVCDSALPPEPQPPAAAVAAPNNGGSISERSSQARSHSPRPHSPKADRSGMSFGTSGSIASKLTGSGNKESPVQPSRETMTASPVPGSKPPADALDFDYVATVNALTLQFLNEYEQTRVASLEWLLMLHKRAPHLILAIDDGSFPVLLKTLSDPSEEVIKRDLQLLAQISSYSDDAYFHNFMLNMLSLFSTDRKLLENRGSVIIRQLCVSLNSEKIYRTLAEILEKDEDLEFANTMVQNLNIILITAPELADLRKRLKSVDSRDGQALFAVLYRSWCHNPVSTFALCLMAQYYEHAVALLQSFADFEITVNLLIQVDKLVQLIESPVFTYLRLQLLEPERYPHLFKCLYGLLMLLPQSTAFATLRNRLTSVSSMGFIHLVPKISGGGNQGALSNSASVSGLVPTSRSKTSGSLASGSYGGNNNANNLNHHPEGPKFPELLSHFRAVQGRHERSRRQAVQALLRLNTYGGSSSGLMMGPASAGANANNANNSHAAHYNQQQQYYQQQHQQKHQRKQQQQQEHLQLQQQVQQQQQLYDLAHREQQQLLQQQREQREREQQSGQQGQNGGEYNSTSSARSYQQQEGSFAAAESLEQESGPRSGAGATHGNHVAGTSRRRTRDRQSQLDIMQQQQQSTSSSTTTTAATTTSQRNSTIKSNAAGNSTPTNSNYGSRSYAAGSGAGTPPPAGSPGGGQGAVSPSSASPQSDSLGEIKHGKGGNNAANNRGSS</sequence>
<gene>
    <name evidence="9" type="ORF">BGZ96_008907</name>
</gene>
<evidence type="ECO:0000256" key="4">
    <source>
        <dbReference type="ARBA" id="ARBA00023136"/>
    </source>
</evidence>
<feature type="compositionally biased region" description="Low complexity" evidence="7">
    <location>
        <begin position="1091"/>
        <end position="1101"/>
    </location>
</feature>
<dbReference type="InterPro" id="IPR016024">
    <property type="entry name" value="ARM-type_fold"/>
</dbReference>
<dbReference type="Pfam" id="PF11916">
    <property type="entry name" value="Vac14_Fig4_bd"/>
    <property type="match status" value="1"/>
</dbReference>
<feature type="compositionally biased region" description="Low complexity" evidence="7">
    <location>
        <begin position="835"/>
        <end position="853"/>
    </location>
</feature>
<feature type="region of interest" description="Disordered" evidence="7">
    <location>
        <begin position="968"/>
        <end position="1151"/>
    </location>
</feature>
<evidence type="ECO:0000256" key="5">
    <source>
        <dbReference type="PROSITE-ProRule" id="PRU00103"/>
    </source>
</evidence>
<dbReference type="PROSITE" id="PS50077">
    <property type="entry name" value="HEAT_REPEAT"/>
    <property type="match status" value="1"/>
</dbReference>
<evidence type="ECO:0000256" key="3">
    <source>
        <dbReference type="ARBA" id="ARBA00022737"/>
    </source>
</evidence>
<keyword evidence="4" id="KW-0472">Membrane</keyword>
<feature type="region of interest" description="Disordered" evidence="7">
    <location>
        <begin position="437"/>
        <end position="513"/>
    </location>
</feature>
<evidence type="ECO:0000259" key="8">
    <source>
        <dbReference type="Pfam" id="PF11916"/>
    </source>
</evidence>
<keyword evidence="6" id="KW-0175">Coiled coil</keyword>
<reference evidence="9 10" key="1">
    <citation type="journal article" date="2020" name="Fungal Divers.">
        <title>Resolving the Mortierellaceae phylogeny through synthesis of multi-gene phylogenetics and phylogenomics.</title>
        <authorList>
            <person name="Vandepol N."/>
            <person name="Liber J."/>
            <person name="Desiro A."/>
            <person name="Na H."/>
            <person name="Kennedy M."/>
            <person name="Barry K."/>
            <person name="Grigoriev I.V."/>
            <person name="Miller A.N."/>
            <person name="O'Donnell K."/>
            <person name="Stajich J.E."/>
            <person name="Bonito G."/>
        </authorList>
    </citation>
    <scope>NUCLEOTIDE SEQUENCE [LARGE SCALE GENOMIC DNA]</scope>
    <source>
        <strain evidence="9 10">AD045</strain>
    </source>
</reference>
<feature type="region of interest" description="Disordered" evidence="7">
    <location>
        <begin position="921"/>
        <end position="945"/>
    </location>
</feature>
<feature type="coiled-coil region" evidence="6">
    <location>
        <begin position="268"/>
        <end position="300"/>
    </location>
</feature>
<dbReference type="InterPro" id="IPR011989">
    <property type="entry name" value="ARM-like"/>
</dbReference>
<evidence type="ECO:0000256" key="7">
    <source>
        <dbReference type="SAM" id="MobiDB-lite"/>
    </source>
</evidence>
<dbReference type="Proteomes" id="UP001194696">
    <property type="component" value="Unassembled WGS sequence"/>
</dbReference>
<comment type="caution">
    <text evidence="9">The sequence shown here is derived from an EMBL/GenBank/DDBJ whole genome shotgun (WGS) entry which is preliminary data.</text>
</comment>
<comment type="similarity">
    <text evidence="2">Belongs to the VAC14 family.</text>
</comment>
<feature type="compositionally biased region" description="Polar residues" evidence="7">
    <location>
        <begin position="994"/>
        <end position="1008"/>
    </location>
</feature>
<evidence type="ECO:0000256" key="6">
    <source>
        <dbReference type="SAM" id="Coils"/>
    </source>
</evidence>
<feature type="compositionally biased region" description="Polar residues" evidence="7">
    <location>
        <begin position="448"/>
        <end position="461"/>
    </location>
</feature>
<feature type="compositionally biased region" description="Low complexity" evidence="7">
    <location>
        <begin position="1048"/>
        <end position="1073"/>
    </location>
</feature>
<evidence type="ECO:0000256" key="1">
    <source>
        <dbReference type="ARBA" id="ARBA00004308"/>
    </source>
</evidence>
<feature type="compositionally biased region" description="Polar residues" evidence="7">
    <location>
        <begin position="1074"/>
        <end position="1090"/>
    </location>
</feature>
<dbReference type="PANTHER" id="PTHR16023:SF0">
    <property type="entry name" value="PROTEIN VAC14 HOMOLOG"/>
    <property type="match status" value="1"/>
</dbReference>
<feature type="compositionally biased region" description="Polar residues" evidence="7">
    <location>
        <begin position="477"/>
        <end position="507"/>
    </location>
</feature>
<dbReference type="InterPro" id="IPR021133">
    <property type="entry name" value="HEAT_type_2"/>
</dbReference>
<dbReference type="InterPro" id="IPR021841">
    <property type="entry name" value="VAC14_Fig4p-bd"/>
</dbReference>
<organism evidence="9 10">
    <name type="scientific">Linnemannia gamsii</name>
    <dbReference type="NCBI Taxonomy" id="64522"/>
    <lineage>
        <taxon>Eukaryota</taxon>
        <taxon>Fungi</taxon>
        <taxon>Fungi incertae sedis</taxon>
        <taxon>Mucoromycota</taxon>
        <taxon>Mortierellomycotina</taxon>
        <taxon>Mortierellomycetes</taxon>
        <taxon>Mortierellales</taxon>
        <taxon>Mortierellaceae</taxon>
        <taxon>Linnemannia</taxon>
    </lineage>
</organism>
<dbReference type="EMBL" id="JAAAIM010000517">
    <property type="protein sequence ID" value="KAG0287126.1"/>
    <property type="molecule type" value="Genomic_DNA"/>
</dbReference>
<feature type="compositionally biased region" description="Low complexity" evidence="7">
    <location>
        <begin position="1119"/>
        <end position="1132"/>
    </location>
</feature>
<accession>A0ABQ7JXW2</accession>
<feature type="compositionally biased region" description="Low complexity" evidence="7">
    <location>
        <begin position="921"/>
        <end position="932"/>
    </location>
</feature>
<keyword evidence="3" id="KW-0677">Repeat</keyword>
<evidence type="ECO:0000313" key="9">
    <source>
        <dbReference type="EMBL" id="KAG0287126.1"/>
    </source>
</evidence>
<feature type="region of interest" description="Disordered" evidence="7">
    <location>
        <begin position="828"/>
        <end position="861"/>
    </location>
</feature>
<feature type="compositionally biased region" description="Low complexity" evidence="7">
    <location>
        <begin position="1142"/>
        <end position="1151"/>
    </location>
</feature>
<dbReference type="Gene3D" id="1.25.10.10">
    <property type="entry name" value="Leucine-rich Repeat Variant"/>
    <property type="match status" value="3"/>
</dbReference>
<dbReference type="InterPro" id="IPR026825">
    <property type="entry name" value="Vac14"/>
</dbReference>
<protein>
    <recommendedName>
        <fullName evidence="8">Vacuolar protein 14 C-terminal Fig4-binding domain-containing protein</fullName>
    </recommendedName>
</protein>